<organism evidence="3 5">
    <name type="scientific">Prevotella fusca JCM 17724</name>
    <dbReference type="NCBI Taxonomy" id="1236517"/>
    <lineage>
        <taxon>Bacteria</taxon>
        <taxon>Pseudomonadati</taxon>
        <taxon>Bacteroidota</taxon>
        <taxon>Bacteroidia</taxon>
        <taxon>Bacteroidales</taxon>
        <taxon>Prevotellaceae</taxon>
        <taxon>Prevotella</taxon>
    </lineage>
</organism>
<keyword evidence="1" id="KW-0175">Coiled coil</keyword>
<keyword evidence="6" id="KW-1185">Reference proteome</keyword>
<reference evidence="4 6" key="2">
    <citation type="submission" date="2021-03" db="EMBL/GenBank/DDBJ databases">
        <title>Human Oral Microbial Genomes.</title>
        <authorList>
            <person name="Johnston C.D."/>
            <person name="Chen T."/>
            <person name="Dewhirst F.E."/>
        </authorList>
    </citation>
    <scope>NUCLEOTIDE SEQUENCE [LARGE SCALE GENOMIC DNA]</scope>
    <source>
        <strain evidence="4 6">W1435</strain>
    </source>
</reference>
<gene>
    <name evidence="3" type="ORF">ADJ77_09850</name>
    <name evidence="4" type="ORF">J5A51_00080</name>
</gene>
<evidence type="ECO:0000313" key="3">
    <source>
        <dbReference type="EMBL" id="AKU70113.1"/>
    </source>
</evidence>
<dbReference type="InterPro" id="IPR028049">
    <property type="entry name" value="Imm-NTF2"/>
</dbReference>
<proteinExistence type="predicted"/>
<dbReference type="KEGG" id="pfus:ADJ77_09850"/>
<evidence type="ECO:0000256" key="1">
    <source>
        <dbReference type="SAM" id="Coils"/>
    </source>
</evidence>
<dbReference type="Pfam" id="PF15655">
    <property type="entry name" value="Imm-NTF2"/>
    <property type="match status" value="1"/>
</dbReference>
<evidence type="ECO:0000313" key="4">
    <source>
        <dbReference type="EMBL" id="QUB85727.1"/>
    </source>
</evidence>
<dbReference type="EMBL" id="CP012075">
    <property type="protein sequence ID" value="AKU70113.1"/>
    <property type="molecule type" value="Genomic_DNA"/>
</dbReference>
<dbReference type="RefSeq" id="WP_050696358.1">
    <property type="nucleotide sequence ID" value="NZ_CP012075.1"/>
</dbReference>
<accession>A0A0K1NML1</accession>
<evidence type="ECO:0000313" key="5">
    <source>
        <dbReference type="Proteomes" id="UP000060345"/>
    </source>
</evidence>
<protein>
    <recommendedName>
        <fullName evidence="2">NTF2 fold immunity protein domain-containing protein</fullName>
    </recommendedName>
</protein>
<dbReference type="AlphaFoldDB" id="A0A0K1NML1"/>
<sequence>MDKIEIAKNRLSNFIKAMNSWEKECNKIEEEDIDETEQFRLQKQMLTDIFSEYCTERKRQNGRPNTISYGAEGSFEYDPEEERIINTNECENKVLITTKREKPMQEEFIYTLLWKGGNWLLDSKKRYSRWKNKWEVVSL</sequence>
<feature type="coiled-coil region" evidence="1">
    <location>
        <begin position="4"/>
        <end position="31"/>
    </location>
</feature>
<reference evidence="3 5" key="1">
    <citation type="submission" date="2015-07" db="EMBL/GenBank/DDBJ databases">
        <authorList>
            <person name="Noorani M."/>
        </authorList>
    </citation>
    <scope>NUCLEOTIDE SEQUENCE [LARGE SCALE GENOMIC DNA]</scope>
    <source>
        <strain evidence="3 5">W1435</strain>
    </source>
</reference>
<evidence type="ECO:0000313" key="6">
    <source>
        <dbReference type="Proteomes" id="UP000682005"/>
    </source>
</evidence>
<feature type="domain" description="NTF2 fold immunity protein" evidence="2">
    <location>
        <begin position="8"/>
        <end position="135"/>
    </location>
</feature>
<dbReference type="Proteomes" id="UP000682005">
    <property type="component" value="Chromosome 2"/>
</dbReference>
<name>A0A0K1NML1_9BACT</name>
<dbReference type="EMBL" id="CP072369">
    <property type="protein sequence ID" value="QUB85727.1"/>
    <property type="molecule type" value="Genomic_DNA"/>
</dbReference>
<dbReference type="Proteomes" id="UP000060345">
    <property type="component" value="Chromosome 2"/>
</dbReference>
<evidence type="ECO:0000259" key="2">
    <source>
        <dbReference type="Pfam" id="PF15655"/>
    </source>
</evidence>